<dbReference type="InterPro" id="IPR013094">
    <property type="entry name" value="AB_hydrolase_3"/>
</dbReference>
<protein>
    <submittedName>
        <fullName evidence="2">Alpha/Beta hydrolase protein</fullName>
    </submittedName>
</protein>
<dbReference type="PANTHER" id="PTHR23025:SF3">
    <property type="entry name" value="HORMONE-SENSITIVE LIPASE"/>
    <property type="match status" value="1"/>
</dbReference>
<organism evidence="2 3">
    <name type="scientific">Neohortaea acidophila</name>
    <dbReference type="NCBI Taxonomy" id="245834"/>
    <lineage>
        <taxon>Eukaryota</taxon>
        <taxon>Fungi</taxon>
        <taxon>Dikarya</taxon>
        <taxon>Ascomycota</taxon>
        <taxon>Pezizomycotina</taxon>
        <taxon>Dothideomycetes</taxon>
        <taxon>Dothideomycetidae</taxon>
        <taxon>Mycosphaerellales</taxon>
        <taxon>Teratosphaeriaceae</taxon>
        <taxon>Neohortaea</taxon>
    </lineage>
</organism>
<dbReference type="RefSeq" id="XP_033585631.1">
    <property type="nucleotide sequence ID" value="XM_033730271.1"/>
</dbReference>
<feature type="domain" description="Alpha/beta hydrolase fold-3" evidence="1">
    <location>
        <begin position="220"/>
        <end position="368"/>
    </location>
</feature>
<proteinExistence type="predicted"/>
<accession>A0A6A6PH47</accession>
<dbReference type="Gene3D" id="3.40.50.1820">
    <property type="entry name" value="alpha/beta hydrolase"/>
    <property type="match status" value="1"/>
</dbReference>
<dbReference type="OrthoDB" id="5570009at2759"/>
<dbReference type="Proteomes" id="UP000799767">
    <property type="component" value="Unassembled WGS sequence"/>
</dbReference>
<dbReference type="GO" id="GO:0019433">
    <property type="term" value="P:triglyceride catabolic process"/>
    <property type="evidence" value="ECO:0007669"/>
    <property type="project" value="TreeGrafter"/>
</dbReference>
<evidence type="ECO:0000259" key="1">
    <source>
        <dbReference type="Pfam" id="PF07859"/>
    </source>
</evidence>
<reference evidence="2" key="1">
    <citation type="journal article" date="2020" name="Stud. Mycol.">
        <title>101 Dothideomycetes genomes: a test case for predicting lifestyles and emergence of pathogens.</title>
        <authorList>
            <person name="Haridas S."/>
            <person name="Albert R."/>
            <person name="Binder M."/>
            <person name="Bloem J."/>
            <person name="Labutti K."/>
            <person name="Salamov A."/>
            <person name="Andreopoulos B."/>
            <person name="Baker S."/>
            <person name="Barry K."/>
            <person name="Bills G."/>
            <person name="Bluhm B."/>
            <person name="Cannon C."/>
            <person name="Castanera R."/>
            <person name="Culley D."/>
            <person name="Daum C."/>
            <person name="Ezra D."/>
            <person name="Gonzalez J."/>
            <person name="Henrissat B."/>
            <person name="Kuo A."/>
            <person name="Liang C."/>
            <person name="Lipzen A."/>
            <person name="Lutzoni F."/>
            <person name="Magnuson J."/>
            <person name="Mondo S."/>
            <person name="Nolan M."/>
            <person name="Ohm R."/>
            <person name="Pangilinan J."/>
            <person name="Park H.-J."/>
            <person name="Ramirez L."/>
            <person name="Alfaro M."/>
            <person name="Sun H."/>
            <person name="Tritt A."/>
            <person name="Yoshinaga Y."/>
            <person name="Zwiers L.-H."/>
            <person name="Turgeon B."/>
            <person name="Goodwin S."/>
            <person name="Spatafora J."/>
            <person name="Crous P."/>
            <person name="Grigoriev I."/>
        </authorList>
    </citation>
    <scope>NUCLEOTIDE SEQUENCE</scope>
    <source>
        <strain evidence="2">CBS 113389</strain>
    </source>
</reference>
<feature type="non-terminal residue" evidence="2">
    <location>
        <position position="560"/>
    </location>
</feature>
<dbReference type="EMBL" id="MU001642">
    <property type="protein sequence ID" value="KAF2479061.1"/>
    <property type="molecule type" value="Genomic_DNA"/>
</dbReference>
<gene>
    <name evidence="2" type="ORF">BDY17DRAFT_234510</name>
</gene>
<feature type="non-terminal residue" evidence="2">
    <location>
        <position position="1"/>
    </location>
</feature>
<dbReference type="GO" id="GO:0005829">
    <property type="term" value="C:cytosol"/>
    <property type="evidence" value="ECO:0007669"/>
    <property type="project" value="TreeGrafter"/>
</dbReference>
<dbReference type="GeneID" id="54471273"/>
<dbReference type="AlphaFoldDB" id="A0A6A6PH47"/>
<dbReference type="GO" id="GO:0004771">
    <property type="term" value="F:sterol ester esterase activity"/>
    <property type="evidence" value="ECO:0007669"/>
    <property type="project" value="TreeGrafter"/>
</dbReference>
<feature type="domain" description="Alpha/beta hydrolase fold-3" evidence="1">
    <location>
        <begin position="414"/>
        <end position="497"/>
    </location>
</feature>
<evidence type="ECO:0000313" key="2">
    <source>
        <dbReference type="EMBL" id="KAF2479061.1"/>
    </source>
</evidence>
<keyword evidence="3" id="KW-1185">Reference proteome</keyword>
<name>A0A6A6PH47_9PEZI</name>
<dbReference type="GO" id="GO:0004806">
    <property type="term" value="F:triacylglycerol lipase activity"/>
    <property type="evidence" value="ECO:0007669"/>
    <property type="project" value="TreeGrafter"/>
</dbReference>
<sequence>DHALGRPDVRYRKYQIFAVVAVWSALVYAKPHGPKPVSRLSRFLSTRITTWQALVLTCLAEYLRRDFKKLVPWLESPEPLADMYNRDYFRATWITTALDAGFWTAMRIRPAWLRDFASVLFAGYYLVCADQADEMVRKVRGKLSLEHLRVSWNKGTTPYLSFMSRLMRPPRLKMRYRPRKIRIPRSSESPYKDPVHAWLYYDGPLGELKNHDKIILDIPGGGFVAMNPRCYDDKLMAWAVKTGFPVVSLDYKKAPEYPYPYALNECFDAYYSIVSSHGKLIGLPGDSVPKIILTGDSAGGNLAVGTVLMMLQGRDRADRRNSRTLPLPEALILVYPALDVNMSSWLTDEQSALIKDPTRRKANKAVVKRLDGDYRSMINTPMPSDDELDEQDIRMSKVKRSKSSGKQKLPMRTRLEMTSMISYVDDRVLSPEMLRAMVILYLGENVRPDFSTEYLLSPLRAPEELLREFPKVYMLTGERDPLSDDTVIFAGRLLEAQLHKFQARKEAGLILEDAEFVDSDYVYYELVPGVSHGFLQIAPVYARGFRLIETCSTWMKTVFE</sequence>
<evidence type="ECO:0000313" key="3">
    <source>
        <dbReference type="Proteomes" id="UP000799767"/>
    </source>
</evidence>
<dbReference type="InterPro" id="IPR029058">
    <property type="entry name" value="AB_hydrolase_fold"/>
</dbReference>
<dbReference type="SUPFAM" id="SSF53474">
    <property type="entry name" value="alpha/beta-Hydrolases"/>
    <property type="match status" value="1"/>
</dbReference>
<dbReference type="PANTHER" id="PTHR23025">
    <property type="entry name" value="TRIACYLGLYCEROL LIPASE"/>
    <property type="match status" value="1"/>
</dbReference>
<dbReference type="Pfam" id="PF07859">
    <property type="entry name" value="Abhydrolase_3"/>
    <property type="match status" value="2"/>
</dbReference>
<keyword evidence="2" id="KW-0378">Hydrolase</keyword>